<organism evidence="14">
    <name type="scientific">Xenopsylla cheopis</name>
    <name type="common">Oriental rat flea</name>
    <name type="synonym">Pulex cheopis</name>
    <dbReference type="NCBI Taxonomy" id="163159"/>
    <lineage>
        <taxon>Eukaryota</taxon>
        <taxon>Metazoa</taxon>
        <taxon>Ecdysozoa</taxon>
        <taxon>Arthropoda</taxon>
        <taxon>Hexapoda</taxon>
        <taxon>Insecta</taxon>
        <taxon>Pterygota</taxon>
        <taxon>Neoptera</taxon>
        <taxon>Endopterygota</taxon>
        <taxon>Siphonaptera</taxon>
        <taxon>Pulicidae</taxon>
        <taxon>Xenopsyllinae</taxon>
        <taxon>Xenopsylla</taxon>
    </lineage>
</organism>
<dbReference type="InterPro" id="IPR001452">
    <property type="entry name" value="SH3_domain"/>
</dbReference>
<dbReference type="PRINTS" id="PR01127">
    <property type="entry name" value="DIUHORMONER"/>
</dbReference>
<evidence type="ECO:0000259" key="11">
    <source>
        <dbReference type="PROSITE" id="PS50002"/>
    </source>
</evidence>
<dbReference type="InterPro" id="IPR008936">
    <property type="entry name" value="Rho_GTPase_activation_prot"/>
</dbReference>
<evidence type="ECO:0000313" key="14">
    <source>
        <dbReference type="EMBL" id="NOV51633.1"/>
    </source>
</evidence>
<dbReference type="CDD" id="cd11835">
    <property type="entry name" value="SH3_ARHGAP32_33"/>
    <property type="match status" value="1"/>
</dbReference>
<feature type="region of interest" description="Disordered" evidence="8">
    <location>
        <begin position="1704"/>
        <end position="1723"/>
    </location>
</feature>
<dbReference type="FunFam" id="2.30.30.40:FF:000207">
    <property type="entry name" value="CLUMA_CG020965, isoform A"/>
    <property type="match status" value="1"/>
</dbReference>
<feature type="compositionally biased region" description="Low complexity" evidence="8">
    <location>
        <begin position="1102"/>
        <end position="1117"/>
    </location>
</feature>
<dbReference type="Gene3D" id="1.20.1070.10">
    <property type="entry name" value="Rhodopsin 7-helix transmembrane proteins"/>
    <property type="match status" value="1"/>
</dbReference>
<dbReference type="Pfam" id="PF00620">
    <property type="entry name" value="RhoGAP"/>
    <property type="match status" value="1"/>
</dbReference>
<dbReference type="InterPro" id="IPR000832">
    <property type="entry name" value="GPCR_2_secretin-like"/>
</dbReference>
<feature type="domain" description="SH3" evidence="11">
    <location>
        <begin position="562"/>
        <end position="624"/>
    </location>
</feature>
<dbReference type="GO" id="GO:0007264">
    <property type="term" value="P:small GTPase-mediated signal transduction"/>
    <property type="evidence" value="ECO:0007669"/>
    <property type="project" value="TreeGrafter"/>
</dbReference>
<keyword evidence="4 9" id="KW-0812">Transmembrane</keyword>
<keyword evidence="3" id="KW-0343">GTPase activation</keyword>
<comment type="subcellular location">
    <subcellularLocation>
        <location evidence="1">Membrane</location>
        <topology evidence="1">Multi-pass membrane protein</topology>
    </subcellularLocation>
</comment>
<evidence type="ECO:0000256" key="6">
    <source>
        <dbReference type="ARBA" id="ARBA00023136"/>
    </source>
</evidence>
<feature type="domain" description="Rho-GAP" evidence="12">
    <location>
        <begin position="685"/>
        <end position="890"/>
    </location>
</feature>
<dbReference type="SUPFAM" id="SSF50044">
    <property type="entry name" value="SH3-domain"/>
    <property type="match status" value="1"/>
</dbReference>
<dbReference type="InterPro" id="IPR051576">
    <property type="entry name" value="PX-Rho_GAP"/>
</dbReference>
<keyword evidence="10" id="KW-0732">Signal</keyword>
<dbReference type="FunFam" id="1.10.555.10:FF:000002">
    <property type="entry name" value="rho GTPase-activating protein 32 isoform X1"/>
    <property type="match status" value="1"/>
</dbReference>
<feature type="chain" id="PRO_5026733371" evidence="10">
    <location>
        <begin position="22"/>
        <end position="2301"/>
    </location>
</feature>
<dbReference type="PROSITE" id="PS50002">
    <property type="entry name" value="SH3"/>
    <property type="match status" value="1"/>
</dbReference>
<dbReference type="SUPFAM" id="SSF48350">
    <property type="entry name" value="GTPase activation domain, GAP"/>
    <property type="match status" value="1"/>
</dbReference>
<dbReference type="Gene3D" id="1.10.555.10">
    <property type="entry name" value="Rho GTPase activation protein"/>
    <property type="match status" value="1"/>
</dbReference>
<proteinExistence type="predicted"/>
<dbReference type="SMART" id="SM00324">
    <property type="entry name" value="RhoGAP"/>
    <property type="match status" value="1"/>
</dbReference>
<dbReference type="PROSITE" id="PS50238">
    <property type="entry name" value="RHOGAP"/>
    <property type="match status" value="1"/>
</dbReference>
<evidence type="ECO:0000256" key="8">
    <source>
        <dbReference type="SAM" id="MobiDB-lite"/>
    </source>
</evidence>
<reference evidence="14" key="1">
    <citation type="submission" date="2020-03" db="EMBL/GenBank/DDBJ databases">
        <title>Transcriptomic Profiling of the Digestive Tract of the Rat Flea, Xenopsylla cheopis, Following Blood Feeding and Infection with Yersinia pestis.</title>
        <authorList>
            <person name="Bland D.M."/>
            <person name="Martens C.A."/>
            <person name="Virtaneva K."/>
            <person name="Kanakabandi K."/>
            <person name="Long D."/>
            <person name="Rosenke R."/>
            <person name="Saturday G.A."/>
            <person name="Hoyt F.H."/>
            <person name="Bruno D.P."/>
            <person name="Ribeiro J.M.C."/>
            <person name="Hinnebusch J."/>
        </authorList>
    </citation>
    <scope>NUCLEOTIDE SEQUENCE</scope>
</reference>
<feature type="region of interest" description="Disordered" evidence="8">
    <location>
        <begin position="2121"/>
        <end position="2142"/>
    </location>
</feature>
<dbReference type="GO" id="GO:0008036">
    <property type="term" value="F:diuretic hormone receptor activity"/>
    <property type="evidence" value="ECO:0007669"/>
    <property type="project" value="InterPro"/>
</dbReference>
<dbReference type="InterPro" id="IPR017981">
    <property type="entry name" value="GPCR_2-like_7TM"/>
</dbReference>
<evidence type="ECO:0000256" key="3">
    <source>
        <dbReference type="ARBA" id="ARBA00022468"/>
    </source>
</evidence>
<feature type="compositionally biased region" description="Low complexity" evidence="8">
    <location>
        <begin position="1357"/>
        <end position="1373"/>
    </location>
</feature>
<dbReference type="InterPro" id="IPR036028">
    <property type="entry name" value="SH3-like_dom_sf"/>
</dbReference>
<dbReference type="SMART" id="SM00326">
    <property type="entry name" value="SH3"/>
    <property type="match status" value="1"/>
</dbReference>
<dbReference type="PRINTS" id="PR00249">
    <property type="entry name" value="GPCRSECRETIN"/>
</dbReference>
<feature type="region of interest" description="Disordered" evidence="8">
    <location>
        <begin position="1349"/>
        <end position="1373"/>
    </location>
</feature>
<dbReference type="GO" id="GO:0004930">
    <property type="term" value="F:G protein-coupled receptor activity"/>
    <property type="evidence" value="ECO:0007669"/>
    <property type="project" value="InterPro"/>
</dbReference>
<feature type="region of interest" description="Disordered" evidence="8">
    <location>
        <begin position="1096"/>
        <end position="1119"/>
    </location>
</feature>
<dbReference type="GO" id="GO:0005096">
    <property type="term" value="F:GTPase activator activity"/>
    <property type="evidence" value="ECO:0007669"/>
    <property type="project" value="UniProtKB-KW"/>
</dbReference>
<name>A0A6M2DZX8_XENCH</name>
<dbReference type="PROSITE" id="PS50261">
    <property type="entry name" value="G_PROTEIN_RECEP_F2_4"/>
    <property type="match status" value="1"/>
</dbReference>
<dbReference type="GO" id="GO:0016020">
    <property type="term" value="C:membrane"/>
    <property type="evidence" value="ECO:0007669"/>
    <property type="project" value="UniProtKB-SubCell"/>
</dbReference>
<dbReference type="GO" id="GO:0007166">
    <property type="term" value="P:cell surface receptor signaling pathway"/>
    <property type="evidence" value="ECO:0007669"/>
    <property type="project" value="InterPro"/>
</dbReference>
<evidence type="ECO:0000256" key="5">
    <source>
        <dbReference type="ARBA" id="ARBA00022989"/>
    </source>
</evidence>
<evidence type="ECO:0000256" key="10">
    <source>
        <dbReference type="SAM" id="SignalP"/>
    </source>
</evidence>
<evidence type="ECO:0000259" key="12">
    <source>
        <dbReference type="PROSITE" id="PS50238"/>
    </source>
</evidence>
<dbReference type="PANTHER" id="PTHR15729">
    <property type="entry name" value="CDC42 GTPASE-ACTIVATING PROTEIN"/>
    <property type="match status" value="1"/>
</dbReference>
<feature type="transmembrane region" description="Helical" evidence="9">
    <location>
        <begin position="37"/>
        <end position="58"/>
    </location>
</feature>
<dbReference type="PANTHER" id="PTHR15729:SF10">
    <property type="entry name" value="GTPASE-ACTIVATING PROTEIN CDGAPR"/>
    <property type="match status" value="1"/>
</dbReference>
<sequence>MCTYMMAALMWILTLTLQLTATPDNTSCVFLVILLHYFSLTNFFWMLVEGLYLYMLVVETFTRENIKLRVYLLLGWAAPALFIMAWAIVRSTVPPSPTDESMSLIIGNNPHCSWLGEQVYDWLYQAPACLVLVINLLFLFRIMWVLITKLRSANTLETQQYRKASKALLVLIPLLGITYLLVIMGPTEGISRHIFDIARALLLSTQGLSNPDLPRCVSGGDVVAAAAMTSLQQQPLPPALCAPAMSASAPPATCESTATASVAATVGELSQQLMHQRSCSESEAPASLVCERKRRGSTGGARVWSANMHTTSRLCGSLGATAGRDLFGQQDTINQQPHSLDYTALQAAGEYDASSTSGLSIADGSCRFPKLEECAHFHYERVELGGVTLKLIHEDDAEHGISDNAESVQGGPWFTISVESGHCNKQTNNHNLSSSVTHNGNVAVPAIIPLQQHAASGGAFAVRRSLENLALLDELLHRCVYDRRVSGLQDISDLKKVHEAGDIGTKEIEEAVDSYLSVFSTLADDRITCAPALTWMRLDNRGRRLLVADGGLDSLGRGINTPAVGAAYGVRRYVAQARDELSFEVGDMISVIDMPSPAESAWWRGKRGFDVGFFPQTCVATIGDKVPRNLPLPAPLVGSLALSPTKPVLRKHGKLIAFFRSFILSRPSRRRLKQSGILRERVFSCDLGEHLLNSGHDIPMVLKCCAEFIEQYGLVDGVYRLSGITSNIQKLRRAFDEEREPDLTHPDILQDIHSVSSLLKMYFRELPNPLCTYQLYHSFVEAVQSRCDPSQELNDENDTNEDVRLRLMREAVQKLPPPHYRTLRYLTRHLWRVSQHGARTGMTARNIAIVWAPNLLRCARLEGGGVAALQGVGVQAVVTEFLIMNSDLLFCDTPCTPTNNTTASCLPPLPSRPKSLAISTPTKLLSLEEARSRHLIGGGTGGCGIGNTGVPATAGSASSAIPIHHQTAAHRNHGGYIEVGGGPSSLPDKYHTILPLPRGWHKRASKRSPTGWRALFTRGNAGTSKLDEQSSNVMKQGSEVDGILASTGSIKETSTLHTVGSAESLGADPHGGSLRGKQIQYTSQVTPTAASALYSATSPALSSHQRGGTGSSSGHSRSVSHDSYFDVITADSMGRMAVGELSELRLNFDLEEPEMRIFSEDESLVSSPKVAAKEQSGRKIQSRTRTEDNSSATNSPKNPSPKKQPRTVGSPNGSLRKRYKLEDQLSDIQFIDCATPEHSSSINNQNISTVYATAQIHRNPSEENCNISAVKVDKSKMDSESKNERISLCDFNRCTNNSTKLGNNRSDRYSCFEPKTSAHFQDINTNKVLLKCNSIGGVFTEKAQLSTTNLSDKNTLSTSSINSQNSSASKLSPNYQPLIAESDSENSEEFKTTVNLMGDIAKANSNTRLISPDRTSNNDSNYMMLDLKTSPISPVTPQINENFRSLNFDESTNTTPVQIMDRSVYSETTSQSNSPGDIGYENLNRISTISSDSSTNDTKVIQNIQIKDTTTSIYENVVLRKPGVAYENVKPTFINLTPTSGCKSPIKSTISITYNLKSPIKLKSNMGEKVSSPEVERQEIYESFKRYQNRDSCQSASGYENVSMEQGLICYDAGVPTAKADLPNQQARQPDKKIDEKILSKSLNSKTVNESKSAERSSGRQLLETNLDDVMNEQVIYQTVKIYKNAVSEVNDILGKDNVFKSTEDMNQSSDQDVSSITYSSENNGASDPKYKLNIICIGTSCIEDENPHNSDVSLKSIDSIESSLNPGNSTTCANISNLVTSVNDECSTDLCNVKMDTSEADFDETDSLESDIVLSKQSEVDNIHSDIASRSKISDIVEPMDVEGPVVGECLDRLTEPKYKSESSTKVNNECRRSRDMKLNCDLKPSNFIVKQLATKFELSPVDSPTLSFNPCSVKNINLNKNANLNDKNVKPIPRARNSILNKEKGASLDESAFSREFSYTTNTQISIDSLEPAEINPTRRKSFDSSKILNQPKTLPNLQNANCNVKDKYNLNISLNENLNEDATSEKFLEKVTPCTENKILLIQHNTHQKSLEQLSTVSADVSTNLDSLDSNVSSLEDIRYKLTRERIEKYKQERRTFLRDKYRSESFRGDNKDHNFSKYKNKIDKSSSDSNVTDSLGNVTKNETAPVHANRNAGNLTYNRDNTYSLDRGKKNFSKVKNYADTSHRLTNTDSTSESDVVLSDNFPKNNVKHDVISSSSGPDVVLRMTSDQSTGVWDRRSLDSPVRQKHSISADRRSLNERERLKTNEARDNRTIQRDKCSPSVCIRDVAAIFESRSNET</sequence>
<dbReference type="Pfam" id="PF14604">
    <property type="entry name" value="SH3_9"/>
    <property type="match status" value="1"/>
</dbReference>
<feature type="domain" description="G-protein coupled receptors family 2 profile 2" evidence="13">
    <location>
        <begin position="1"/>
        <end position="208"/>
    </location>
</feature>
<keyword evidence="6 9" id="KW-0472">Membrane</keyword>
<evidence type="ECO:0000256" key="7">
    <source>
        <dbReference type="PROSITE-ProRule" id="PRU00192"/>
    </source>
</evidence>
<dbReference type="Pfam" id="PF00002">
    <property type="entry name" value="7tm_2"/>
    <property type="match status" value="1"/>
</dbReference>
<feature type="transmembrane region" description="Helical" evidence="9">
    <location>
        <begin position="70"/>
        <end position="89"/>
    </location>
</feature>
<evidence type="ECO:0000256" key="4">
    <source>
        <dbReference type="ARBA" id="ARBA00022692"/>
    </source>
</evidence>
<evidence type="ECO:0000256" key="2">
    <source>
        <dbReference type="ARBA" id="ARBA00022443"/>
    </source>
</evidence>
<keyword evidence="14" id="KW-0675">Receptor</keyword>
<dbReference type="EMBL" id="GIIL01007907">
    <property type="protein sequence ID" value="NOV51633.1"/>
    <property type="molecule type" value="Transcribed_RNA"/>
</dbReference>
<feature type="region of interest" description="Disordered" evidence="8">
    <location>
        <begin position="1159"/>
        <end position="1216"/>
    </location>
</feature>
<keyword evidence="2 7" id="KW-0728">SH3 domain</keyword>
<dbReference type="Gene3D" id="2.30.30.40">
    <property type="entry name" value="SH3 Domains"/>
    <property type="match status" value="1"/>
</dbReference>
<feature type="compositionally biased region" description="Polar residues" evidence="8">
    <location>
        <begin position="1705"/>
        <end position="1723"/>
    </location>
</feature>
<evidence type="ECO:0000256" key="9">
    <source>
        <dbReference type="SAM" id="Phobius"/>
    </source>
</evidence>
<evidence type="ECO:0000259" key="13">
    <source>
        <dbReference type="PROSITE" id="PS50261"/>
    </source>
</evidence>
<accession>A0A6M2DZX8</accession>
<dbReference type="InterPro" id="IPR000198">
    <property type="entry name" value="RhoGAP_dom"/>
</dbReference>
<keyword evidence="5 9" id="KW-1133">Transmembrane helix</keyword>
<feature type="signal peptide" evidence="10">
    <location>
        <begin position="1"/>
        <end position="21"/>
    </location>
</feature>
<feature type="transmembrane region" description="Helical" evidence="9">
    <location>
        <begin position="124"/>
        <end position="147"/>
    </location>
</feature>
<evidence type="ECO:0000256" key="1">
    <source>
        <dbReference type="ARBA" id="ARBA00004141"/>
    </source>
</evidence>
<feature type="transmembrane region" description="Helical" evidence="9">
    <location>
        <begin position="167"/>
        <end position="185"/>
    </location>
</feature>
<feature type="compositionally biased region" description="Basic and acidic residues" evidence="8">
    <location>
        <begin position="2121"/>
        <end position="2130"/>
    </location>
</feature>
<dbReference type="InterPro" id="IPR002001">
    <property type="entry name" value="GPCR_2_diuretic_rcpt"/>
</dbReference>
<protein>
    <submittedName>
        <fullName evidence="14">Putative adenylate cyclase-coupled calcitonin receptor</fullName>
    </submittedName>
</protein>